<feature type="region of interest" description="Disordered" evidence="2">
    <location>
        <begin position="79"/>
        <end position="106"/>
    </location>
</feature>
<feature type="compositionally biased region" description="Polar residues" evidence="2">
    <location>
        <begin position="86"/>
        <end position="106"/>
    </location>
</feature>
<keyword evidence="5" id="KW-1185">Reference proteome</keyword>
<dbReference type="PANTHER" id="PTHR35392">
    <property type="entry name" value="ZN(II)2CYS6 TRANSCRIPTION FACTOR (EUROFUNG)-RELATED-RELATED"/>
    <property type="match status" value="1"/>
</dbReference>
<feature type="region of interest" description="Disordered" evidence="2">
    <location>
        <begin position="119"/>
        <end position="168"/>
    </location>
</feature>
<dbReference type="GO" id="GO:0000981">
    <property type="term" value="F:DNA-binding transcription factor activity, RNA polymerase II-specific"/>
    <property type="evidence" value="ECO:0007669"/>
    <property type="project" value="InterPro"/>
</dbReference>
<keyword evidence="1" id="KW-0539">Nucleus</keyword>
<protein>
    <recommendedName>
        <fullName evidence="3">Zn(2)-C6 fungal-type domain-containing protein</fullName>
    </recommendedName>
</protein>
<organism evidence="4 5">
    <name type="scientific">Cercophora newfieldiana</name>
    <dbReference type="NCBI Taxonomy" id="92897"/>
    <lineage>
        <taxon>Eukaryota</taxon>
        <taxon>Fungi</taxon>
        <taxon>Dikarya</taxon>
        <taxon>Ascomycota</taxon>
        <taxon>Pezizomycotina</taxon>
        <taxon>Sordariomycetes</taxon>
        <taxon>Sordariomycetidae</taxon>
        <taxon>Sordariales</taxon>
        <taxon>Lasiosphaeriaceae</taxon>
        <taxon>Cercophora</taxon>
    </lineage>
</organism>
<dbReference type="Proteomes" id="UP001174936">
    <property type="component" value="Unassembled WGS sequence"/>
</dbReference>
<proteinExistence type="predicted"/>
<dbReference type="EMBL" id="JAULSV010000001">
    <property type="protein sequence ID" value="KAK0655546.1"/>
    <property type="molecule type" value="Genomic_DNA"/>
</dbReference>
<evidence type="ECO:0000256" key="1">
    <source>
        <dbReference type="ARBA" id="ARBA00023242"/>
    </source>
</evidence>
<accession>A0AA39YN01</accession>
<evidence type="ECO:0000256" key="2">
    <source>
        <dbReference type="SAM" id="MobiDB-lite"/>
    </source>
</evidence>
<name>A0AA39YN01_9PEZI</name>
<gene>
    <name evidence="4" type="ORF">B0T16DRAFT_13978</name>
</gene>
<reference evidence="4" key="1">
    <citation type="submission" date="2023-06" db="EMBL/GenBank/DDBJ databases">
        <title>Genome-scale phylogeny and comparative genomics of the fungal order Sordariales.</title>
        <authorList>
            <consortium name="Lawrence Berkeley National Laboratory"/>
            <person name="Hensen N."/>
            <person name="Bonometti L."/>
            <person name="Westerberg I."/>
            <person name="Brannstrom I.O."/>
            <person name="Guillou S."/>
            <person name="Cros-Aarteil S."/>
            <person name="Calhoun S."/>
            <person name="Haridas S."/>
            <person name="Kuo A."/>
            <person name="Mondo S."/>
            <person name="Pangilinan J."/>
            <person name="Riley R."/>
            <person name="Labutti K."/>
            <person name="Andreopoulos B."/>
            <person name="Lipzen A."/>
            <person name="Chen C."/>
            <person name="Yanf M."/>
            <person name="Daum C."/>
            <person name="Ng V."/>
            <person name="Clum A."/>
            <person name="Steindorff A."/>
            <person name="Ohm R."/>
            <person name="Martin F."/>
            <person name="Silar P."/>
            <person name="Natvig D."/>
            <person name="Lalanne C."/>
            <person name="Gautier V."/>
            <person name="Ament-Velasquez S.L."/>
            <person name="Kruys A."/>
            <person name="Hutchinson M.I."/>
            <person name="Powell A.J."/>
            <person name="Barry K."/>
            <person name="Miller A.N."/>
            <person name="Grigoriev I.V."/>
            <person name="Debuchy R."/>
            <person name="Gladieux P."/>
            <person name="Thoren M.H."/>
            <person name="Johannesson H."/>
        </authorList>
    </citation>
    <scope>NUCLEOTIDE SEQUENCE</scope>
    <source>
        <strain evidence="4">SMH2532-1</strain>
    </source>
</reference>
<evidence type="ECO:0000259" key="3">
    <source>
        <dbReference type="Pfam" id="PF00172"/>
    </source>
</evidence>
<dbReference type="InterPro" id="IPR052973">
    <property type="entry name" value="Fungal_sec-metab_reg_TF"/>
</dbReference>
<dbReference type="GO" id="GO:0008270">
    <property type="term" value="F:zinc ion binding"/>
    <property type="evidence" value="ECO:0007669"/>
    <property type="project" value="InterPro"/>
</dbReference>
<evidence type="ECO:0000313" key="4">
    <source>
        <dbReference type="EMBL" id="KAK0655546.1"/>
    </source>
</evidence>
<evidence type="ECO:0000313" key="5">
    <source>
        <dbReference type="Proteomes" id="UP001174936"/>
    </source>
</evidence>
<dbReference type="SUPFAM" id="SSF57701">
    <property type="entry name" value="Zn2/Cys6 DNA-binding domain"/>
    <property type="match status" value="1"/>
</dbReference>
<dbReference type="AlphaFoldDB" id="A0AA39YN01"/>
<dbReference type="CDD" id="cd00067">
    <property type="entry name" value="GAL4"/>
    <property type="match status" value="1"/>
</dbReference>
<dbReference type="PANTHER" id="PTHR35392:SF3">
    <property type="entry name" value="ZN(2)-C6 FUNGAL-TYPE DOMAIN-CONTAINING PROTEIN"/>
    <property type="match status" value="1"/>
</dbReference>
<feature type="domain" description="Zn(2)-C6 fungal-type" evidence="3">
    <location>
        <begin position="213"/>
        <end position="238"/>
    </location>
</feature>
<dbReference type="InterPro" id="IPR001138">
    <property type="entry name" value="Zn2Cys6_DnaBD"/>
</dbReference>
<dbReference type="Pfam" id="PF00172">
    <property type="entry name" value="Zn_clus"/>
    <property type="match status" value="1"/>
</dbReference>
<sequence length="622" mass="70695">MAPEHPWDDAYREIPSATWEFPLGGFESDGHLPGLGTAEQDAVQLFGTDPVFLVPEFLFTLGDDAEPFAFPEGFDLSHSERELQEPPTSEEATSGSTPEEGYSTNSLNLCDSAKAKVSDFPARVPESNPSPSGTRQLDESRLNIGVASSSGIARARRRQRSPSPANMREKIADSTSCFQIDLQQPMAERLTKKVRGVLAALERAKVQEVRRKKACLRCHLQKLSCDSNTPCGQCVRVQGKTRLYRSVCERLNIEDAITFRKGNSKFNQEDALVRPYPAWASGKLPRVMTLIRPRHASTRWPTGDNCPKLTIQVQDFTPGPTDITTERWRSGPNEVILELPTYAAVDNEETTAALVRWVDDNFEHYGRDMVSQPGDFIIGATFDEALRYAAKYPDSIVRIALKIWVGVRMAQEFFSVVEDNDFGIEAVQDVNSIHNGQCPIPPVLDHQLDVLMIVEMTKMNAVLLKRYKKMIESRNRHNWFELYLASFVLLSNLQYLYCSQERWWKMHFNTGKDNAIGEAYRSISYRFMQRYCFSAKNILSHFRYCLKGPVPFMLDWDQEKQGKLGNIDSDAVKYVKYISANVRRRMPEFQENLARTEQGGFEGDMFWLSQLFLDVRPSSEGL</sequence>
<comment type="caution">
    <text evidence="4">The sequence shown here is derived from an EMBL/GenBank/DDBJ whole genome shotgun (WGS) entry which is preliminary data.</text>
</comment>
<dbReference type="InterPro" id="IPR036864">
    <property type="entry name" value="Zn2-C6_fun-type_DNA-bd_sf"/>
</dbReference>